<keyword evidence="1" id="KW-0251">Elongation factor</keyword>
<organism evidence="1">
    <name type="scientific">Bodo saltans virus</name>
    <dbReference type="NCBI Taxonomy" id="2024608"/>
    <lineage>
        <taxon>Viruses</taxon>
        <taxon>Varidnaviria</taxon>
        <taxon>Bamfordvirae</taxon>
        <taxon>Nucleocytoviricota</taxon>
        <taxon>Megaviricetes</taxon>
        <taxon>Imitervirales</taxon>
        <taxon>Mimiviridae</taxon>
        <taxon>Klosneuvirinae</taxon>
        <taxon>Theiavirus</taxon>
        <taxon>Theiavirus salishense</taxon>
    </lineage>
</organism>
<gene>
    <name evidence="1" type="ORF">BMW23_0876</name>
</gene>
<dbReference type="Gene3D" id="2.40.30.10">
    <property type="entry name" value="Translation factors"/>
    <property type="match status" value="1"/>
</dbReference>
<protein>
    <submittedName>
        <fullName evidence="1">Elongation factor 1-alpha</fullName>
    </submittedName>
</protein>
<dbReference type="InterPro" id="IPR050055">
    <property type="entry name" value="EF-Tu_GTPase"/>
</dbReference>
<dbReference type="PANTHER" id="PTHR43721">
    <property type="entry name" value="ELONGATION FACTOR TU-RELATED"/>
    <property type="match status" value="1"/>
</dbReference>
<keyword evidence="1" id="KW-0648">Protein biosynthesis</keyword>
<name>A0A2H4UVI1_9VIRU</name>
<dbReference type="EMBL" id="MF782455">
    <property type="protein sequence ID" value="ATZ80921.1"/>
    <property type="molecule type" value="Genomic_DNA"/>
</dbReference>
<dbReference type="InterPro" id="IPR009000">
    <property type="entry name" value="Transl_B-barrel_sf"/>
</dbReference>
<sequence>MFPSLIDENSQFFKFLPESEDNNIEYKWRLDAKSSSALDKMIFQMNWRLEQGNKLFGVPECHYVLGVHDDGTIGKLTENEIDATFAIFKNIVEKSLSKIVYSEKKFYNDGYLYLITISKIKDKIINEFRIAFVGDSQTGKTTTISNIVFGEIDDGNARQLILKHEHEKMSGFTSSIIERIIGVKDDNIINNESLMTSSWEDIVNMSDSIITIIDFPGNPQYFKTILSNLLTQRLDYLLIFIGNDISPMKHFYVEFAKKNNIPHTFVYVNDDSYNIFRFNTIHITNTSKNGIDELKKFFIDTIKKPQQNHQIPTQNNDIFLVYDVTTIQEIGTVFTGEMLCGKFKKGDDLILSDGSQLFQSKIKSIHKKQILSNDVQTHEICSILTNNIFDKNKKNYKHIFMSSKQISTCKIIVVKMENNKFAKYNSEILVYIHNNFSHANIKSFDEDTNNMTIELSKPLIIVDNKKSIMLKISNEYIICFIQ</sequence>
<evidence type="ECO:0000313" key="1">
    <source>
        <dbReference type="EMBL" id="ATZ80921.1"/>
    </source>
</evidence>
<dbReference type="Gene3D" id="3.40.50.300">
    <property type="entry name" value="P-loop containing nucleotide triphosphate hydrolases"/>
    <property type="match status" value="1"/>
</dbReference>
<accession>A0A2H4UVI1</accession>
<dbReference type="SUPFAM" id="SSF50447">
    <property type="entry name" value="Translation proteins"/>
    <property type="match status" value="1"/>
</dbReference>
<dbReference type="Proteomes" id="UP000240325">
    <property type="component" value="Segment"/>
</dbReference>
<dbReference type="PANTHER" id="PTHR43721:SF9">
    <property type="entry name" value="GTP-BINDING PROTEIN 1"/>
    <property type="match status" value="1"/>
</dbReference>
<evidence type="ECO:0000313" key="2">
    <source>
        <dbReference type="Proteomes" id="UP000240325"/>
    </source>
</evidence>
<dbReference type="SUPFAM" id="SSF52540">
    <property type="entry name" value="P-loop containing nucleoside triphosphate hydrolases"/>
    <property type="match status" value="1"/>
</dbReference>
<proteinExistence type="predicted"/>
<dbReference type="InterPro" id="IPR027417">
    <property type="entry name" value="P-loop_NTPase"/>
</dbReference>
<reference evidence="1" key="1">
    <citation type="journal article" date="2017" name="Elife">
        <title>The kinetoplastid-infecting Bodo saltans virus (BsV), a window into the most abundant giant viruses in the sea.</title>
        <authorList>
            <person name="Deeg C.M."/>
            <person name="Chow C.-E.T."/>
            <person name="Suttle C.A."/>
        </authorList>
    </citation>
    <scope>NUCLEOTIDE SEQUENCE</scope>
    <source>
        <strain evidence="1">NG1</strain>
    </source>
</reference>
<keyword evidence="2" id="KW-1185">Reference proteome</keyword>